<feature type="transmembrane region" description="Helical" evidence="1">
    <location>
        <begin position="66"/>
        <end position="88"/>
    </location>
</feature>
<keyword evidence="1" id="KW-0472">Membrane</keyword>
<comment type="caution">
    <text evidence="2">The sequence shown here is derived from an EMBL/GenBank/DDBJ whole genome shotgun (WGS) entry which is preliminary data.</text>
</comment>
<dbReference type="InterPro" id="IPR019629">
    <property type="entry name" value="Uncharacterised_HI1736/YgjV"/>
</dbReference>
<accession>A0ABT0KMB0</accession>
<keyword evidence="1" id="KW-0812">Transmembrane</keyword>
<reference evidence="2 3" key="1">
    <citation type="submission" date="2022-01" db="EMBL/GenBank/DDBJ databases">
        <title>Whole genome-based taxonomy of the Shewanellaceae.</title>
        <authorList>
            <person name="Martin-Rodriguez A.J."/>
        </authorList>
    </citation>
    <scope>NUCLEOTIDE SEQUENCE [LARGE SCALE GENOMIC DNA]</scope>
    <source>
        <strain evidence="2 3">DSM 24955</strain>
    </source>
</reference>
<dbReference type="RefSeq" id="WP_248955200.1">
    <property type="nucleotide sequence ID" value="NZ_JAKIKU010000003.1"/>
</dbReference>
<keyword evidence="3" id="KW-1185">Reference proteome</keyword>
<dbReference type="Pfam" id="PF10688">
    <property type="entry name" value="Imp-YgjV"/>
    <property type="match status" value="1"/>
</dbReference>
<protein>
    <submittedName>
        <fullName evidence="2">YgjV family protein</fullName>
    </submittedName>
</protein>
<keyword evidence="1" id="KW-1133">Transmembrane helix</keyword>
<feature type="transmembrane region" description="Helical" evidence="1">
    <location>
        <begin position="138"/>
        <end position="155"/>
    </location>
</feature>
<gene>
    <name evidence="2" type="ORF">L2737_06530</name>
</gene>
<dbReference type="EMBL" id="JAKIKU010000003">
    <property type="protein sequence ID" value="MCL1044985.1"/>
    <property type="molecule type" value="Genomic_DNA"/>
</dbReference>
<feature type="transmembrane region" description="Helical" evidence="1">
    <location>
        <begin position="33"/>
        <end position="54"/>
    </location>
</feature>
<dbReference type="Proteomes" id="UP001202134">
    <property type="component" value="Unassembled WGS sequence"/>
</dbReference>
<evidence type="ECO:0000256" key="1">
    <source>
        <dbReference type="SAM" id="Phobius"/>
    </source>
</evidence>
<evidence type="ECO:0000313" key="2">
    <source>
        <dbReference type="EMBL" id="MCL1044985.1"/>
    </source>
</evidence>
<proteinExistence type="predicted"/>
<name>A0ABT0KMB0_9GAMM</name>
<sequence>MNKPRLDHCFSGENIDNTHLQISIGLLCVPEFALNQLFFIQAIGFVSMAIGWWANSQQQDCKFIHGNMVAAILTAIHLGLLGSFLGMANQLVNVIRFRCCQSLNKDDSINLSPLLMTILFSGVAILQGLMWAEHWSEWCAVMAAVVMSVSLFYFAGSQLRLAMIASNALNLMLSIYLMSLSGILYQVMTIMILSQGLIQQYLQNKSYFETNSIKANNDSVELVK</sequence>
<evidence type="ECO:0000313" key="3">
    <source>
        <dbReference type="Proteomes" id="UP001202134"/>
    </source>
</evidence>
<feature type="transmembrane region" description="Helical" evidence="1">
    <location>
        <begin position="175"/>
        <end position="198"/>
    </location>
</feature>
<organism evidence="2 3">
    <name type="scientific">Shewanella electrodiphila</name>
    <dbReference type="NCBI Taxonomy" id="934143"/>
    <lineage>
        <taxon>Bacteria</taxon>
        <taxon>Pseudomonadati</taxon>
        <taxon>Pseudomonadota</taxon>
        <taxon>Gammaproteobacteria</taxon>
        <taxon>Alteromonadales</taxon>
        <taxon>Shewanellaceae</taxon>
        <taxon>Shewanella</taxon>
    </lineage>
</organism>
<feature type="transmembrane region" description="Helical" evidence="1">
    <location>
        <begin position="108"/>
        <end position="126"/>
    </location>
</feature>